<evidence type="ECO:0000313" key="9">
    <source>
        <dbReference type="EMBL" id="CCH61785.1"/>
    </source>
</evidence>
<feature type="domain" description="Branched-chain alpha-ketoacid dehydrogenase kinase/Pyruvate dehydrogenase kinase N-terminal" evidence="8">
    <location>
        <begin position="77"/>
        <end position="239"/>
    </location>
</feature>
<dbReference type="GO" id="GO:0004740">
    <property type="term" value="F:pyruvate dehydrogenase (acetyl-transferring) kinase activity"/>
    <property type="evidence" value="ECO:0007669"/>
    <property type="project" value="EnsemblFungi"/>
</dbReference>
<dbReference type="EC" id="2.7.11.-" evidence="7"/>
<dbReference type="SUPFAM" id="SSF69012">
    <property type="entry name" value="alpha-ketoacid dehydrogenase kinase, N-terminal domain"/>
    <property type="match status" value="1"/>
</dbReference>
<dbReference type="PANTHER" id="PTHR11947:SF25">
    <property type="entry name" value="[PYRUVATE DEHYDROGENASE (ACETYL-TRANSFERRING)] KINASE 2, MITOCHONDRIAL"/>
    <property type="match status" value="1"/>
</dbReference>
<accession>I2H5Y3</accession>
<keyword evidence="3 7" id="KW-0547">Nucleotide-binding</keyword>
<dbReference type="RefSeq" id="XP_004181304.1">
    <property type="nucleotide sequence ID" value="XM_004181256.1"/>
</dbReference>
<keyword evidence="10" id="KW-1185">Reference proteome</keyword>
<name>I2H5Y3_HENB6</name>
<dbReference type="Gene3D" id="3.30.565.10">
    <property type="entry name" value="Histidine kinase-like ATPase, C-terminal domain"/>
    <property type="match status" value="1"/>
</dbReference>
<dbReference type="InterPro" id="IPR036784">
    <property type="entry name" value="AK/P_DHK_N_sf"/>
</dbReference>
<dbReference type="FunCoup" id="I2H5Y3">
    <property type="interactions" value="209"/>
</dbReference>
<dbReference type="OMA" id="ICEAQEH"/>
<proteinExistence type="inferred from homology"/>
<keyword evidence="5 7" id="KW-0067">ATP-binding</keyword>
<sequence>MKFSNGVLRNAPYPPYRLNPPDFTKYCPVRPINEALAPYVNETLQAYNRRSKYVNKHHYYHNRTVLVKEYLTKDPHPVSLNQLSQYYDDSSRLTKQKIISSGVFVKEELSIRLAHQLNMLQQLPYNVVNNFHFNQVYESYYNMFERIRRMPGILTIEENAIFTRMLIKILHDFNSLNLPHLIMGALECMILGLYPSNKMDELVSYLLRARISRRIIAEEHISITENFSKGKTKNATIFGDIFQKCSAEYYLKKAALQAQRFIGDMYFPTIPMPEFKIEGDTDLSFYFLPNHITYLLGEILRNTYEATIKEYIRSGSSKPSPITVTVISNKDFIIFRISDLAGGVHLDENQLWSFGKSKEKAKKSLDNFHKLPGLQTISIYDHLYDKKSISRKEYKKIQTNYYYSSLTPMGYVNPWHKDQNRSDITTEGFNMNRPLLGLFERSFRYKLGIGLAMCKVYADYWNGDVQLHSMEGYGTDTVLKLRHLTNYSNVPQLDKL</sequence>
<keyword evidence="6 7" id="KW-0496">Mitochondrion</keyword>
<evidence type="ECO:0000256" key="5">
    <source>
        <dbReference type="ARBA" id="ARBA00022840"/>
    </source>
</evidence>
<dbReference type="STRING" id="1071380.I2H5Y3"/>
<dbReference type="InParanoid" id="I2H5Y3"/>
<dbReference type="OrthoDB" id="407390at2759"/>
<dbReference type="GeneID" id="14496894"/>
<dbReference type="GO" id="GO:0010906">
    <property type="term" value="P:regulation of glucose metabolic process"/>
    <property type="evidence" value="ECO:0007669"/>
    <property type="project" value="TreeGrafter"/>
</dbReference>
<dbReference type="AlphaFoldDB" id="I2H5Y3"/>
<protein>
    <recommendedName>
        <fullName evidence="7">Protein-serine/threonine kinase</fullName>
        <ecNumber evidence="7">2.7.11.-</ecNumber>
    </recommendedName>
</protein>
<comment type="subcellular location">
    <subcellularLocation>
        <location evidence="7">Mitochondrion matrix</location>
    </subcellularLocation>
</comment>
<dbReference type="EMBL" id="HE806321">
    <property type="protein sequence ID" value="CCH61785.1"/>
    <property type="molecule type" value="Genomic_DNA"/>
</dbReference>
<keyword evidence="4 7" id="KW-0418">Kinase</keyword>
<evidence type="ECO:0000256" key="1">
    <source>
        <dbReference type="ARBA" id="ARBA00006155"/>
    </source>
</evidence>
<comment type="similarity">
    <text evidence="1 7">Belongs to the PDK/BCKDK protein kinase family.</text>
</comment>
<dbReference type="GO" id="GO:0005759">
    <property type="term" value="C:mitochondrial matrix"/>
    <property type="evidence" value="ECO:0007669"/>
    <property type="project" value="UniProtKB-SubCell"/>
</dbReference>
<organism evidence="9 10">
    <name type="scientific">Henningerozyma blattae (strain ATCC 34711 / CBS 6284 / DSM 70876 / NBRC 10599 / NRRL Y-10934 / UCD 77-7)</name>
    <name type="common">Yeast</name>
    <name type="synonym">Tetrapisispora blattae</name>
    <dbReference type="NCBI Taxonomy" id="1071380"/>
    <lineage>
        <taxon>Eukaryota</taxon>
        <taxon>Fungi</taxon>
        <taxon>Dikarya</taxon>
        <taxon>Ascomycota</taxon>
        <taxon>Saccharomycotina</taxon>
        <taxon>Saccharomycetes</taxon>
        <taxon>Saccharomycetales</taxon>
        <taxon>Saccharomycetaceae</taxon>
        <taxon>Henningerozyma</taxon>
    </lineage>
</organism>
<dbReference type="GO" id="GO:1901524">
    <property type="term" value="P:regulation of mitophagy"/>
    <property type="evidence" value="ECO:0007669"/>
    <property type="project" value="EnsemblFungi"/>
</dbReference>
<evidence type="ECO:0000259" key="8">
    <source>
        <dbReference type="Pfam" id="PF10436"/>
    </source>
</evidence>
<evidence type="ECO:0000256" key="4">
    <source>
        <dbReference type="ARBA" id="ARBA00022777"/>
    </source>
</evidence>
<dbReference type="SUPFAM" id="SSF55874">
    <property type="entry name" value="ATPase domain of HSP90 chaperone/DNA topoisomerase II/histidine kinase"/>
    <property type="match status" value="2"/>
</dbReference>
<evidence type="ECO:0000313" key="10">
    <source>
        <dbReference type="Proteomes" id="UP000002866"/>
    </source>
</evidence>
<dbReference type="InterPro" id="IPR039028">
    <property type="entry name" value="BCKD/PDK"/>
</dbReference>
<evidence type="ECO:0000256" key="6">
    <source>
        <dbReference type="ARBA" id="ARBA00023128"/>
    </source>
</evidence>
<gene>
    <name evidence="9" type="primary">TBLA0F02450</name>
    <name evidence="9" type="ORF">TBLA_0F02450</name>
</gene>
<evidence type="ECO:0000256" key="7">
    <source>
        <dbReference type="RuleBase" id="RU366032"/>
    </source>
</evidence>
<dbReference type="Pfam" id="PF10436">
    <property type="entry name" value="BCDHK_Adom3"/>
    <property type="match status" value="1"/>
</dbReference>
<dbReference type="KEGG" id="tbl:TBLA_0F02450"/>
<reference evidence="9 10" key="1">
    <citation type="journal article" date="2011" name="Proc. Natl. Acad. Sci. U.S.A.">
        <title>Evolutionary erosion of yeast sex chromosomes by mating-type switching accidents.</title>
        <authorList>
            <person name="Gordon J.L."/>
            <person name="Armisen D."/>
            <person name="Proux-Wera E."/>
            <person name="Oheigeartaigh S.S."/>
            <person name="Byrne K.P."/>
            <person name="Wolfe K.H."/>
        </authorList>
    </citation>
    <scope>NUCLEOTIDE SEQUENCE [LARGE SCALE GENOMIC DNA]</scope>
    <source>
        <strain evidence="10">ATCC 34711 / CBS 6284 / DSM 70876 / NBRC 10599 / NRRL Y-10934 / UCD 77-7</strain>
    </source>
</reference>
<dbReference type="HOGENOM" id="CLU_023861_1_1_1"/>
<dbReference type="GO" id="GO:0005524">
    <property type="term" value="F:ATP binding"/>
    <property type="evidence" value="ECO:0007669"/>
    <property type="project" value="UniProtKB-UniRule"/>
</dbReference>
<dbReference type="InterPro" id="IPR036890">
    <property type="entry name" value="HATPase_C_sf"/>
</dbReference>
<evidence type="ECO:0000256" key="3">
    <source>
        <dbReference type="ARBA" id="ARBA00022741"/>
    </source>
</evidence>
<evidence type="ECO:0000256" key="2">
    <source>
        <dbReference type="ARBA" id="ARBA00022679"/>
    </source>
</evidence>
<dbReference type="InterPro" id="IPR018955">
    <property type="entry name" value="BCDHK/PDK_N"/>
</dbReference>
<dbReference type="PANTHER" id="PTHR11947">
    <property type="entry name" value="PYRUVATE DEHYDROGENASE KINASE"/>
    <property type="match status" value="1"/>
</dbReference>
<dbReference type="eggNOG" id="KOG0787">
    <property type="taxonomic scope" value="Eukaryota"/>
</dbReference>
<keyword evidence="2 7" id="KW-0808">Transferase</keyword>
<dbReference type="Gene3D" id="1.20.140.20">
    <property type="entry name" value="Alpha-ketoacid/pyruvate dehydrogenase kinase, N-terminal domain"/>
    <property type="match status" value="1"/>
</dbReference>
<dbReference type="Proteomes" id="UP000002866">
    <property type="component" value="Chromosome 6"/>
</dbReference>